<gene>
    <name evidence="1" type="ORF">BKG90_00875</name>
</gene>
<dbReference type="GeneID" id="85658626"/>
<accession>A0A9X8YYN3</accession>
<protein>
    <submittedName>
        <fullName evidence="1">ABC transporter permease</fullName>
    </submittedName>
</protein>
<reference evidence="1 2" key="1">
    <citation type="submission" date="2016-10" db="EMBL/GenBank/DDBJ databases">
        <title>Rodentibacter gen. nov. and new species.</title>
        <authorList>
            <person name="Christensen H."/>
        </authorList>
    </citation>
    <scope>NUCLEOTIDE SEQUENCE [LARGE SCALE GENOMIC DNA]</scope>
    <source>
        <strain evidence="1 2">199137021</strain>
    </source>
</reference>
<dbReference type="EMBL" id="MLAB01000003">
    <property type="protein sequence ID" value="OOF73404.1"/>
    <property type="molecule type" value="Genomic_DNA"/>
</dbReference>
<dbReference type="RefSeq" id="WP_059367551.1">
    <property type="nucleotide sequence ID" value="NZ_BBXJ01000001.1"/>
</dbReference>
<keyword evidence="2" id="KW-1185">Reference proteome</keyword>
<comment type="caution">
    <text evidence="1">The sequence shown here is derived from an EMBL/GenBank/DDBJ whole genome shotgun (WGS) entry which is preliminary data.</text>
</comment>
<evidence type="ECO:0000313" key="1">
    <source>
        <dbReference type="EMBL" id="OOF73404.1"/>
    </source>
</evidence>
<evidence type="ECO:0000313" key="2">
    <source>
        <dbReference type="Proteomes" id="UP000188998"/>
    </source>
</evidence>
<sequence>MNSAIKLHAAVWISLFINIALNLLTIDEYSQYFDIEVIIAFIVIPWLVGIFCAIAFTMTQKKWQLIVLIISFIPFIPIGFLGIWGVSKTMSALNKKMAGID</sequence>
<dbReference type="Proteomes" id="UP000188998">
    <property type="component" value="Unassembled WGS sequence"/>
</dbReference>
<name>A0A9X8YYN3_9PAST</name>
<proteinExistence type="predicted"/>
<dbReference type="AlphaFoldDB" id="A0A9X8YYN3"/>
<organism evidence="1 2">
    <name type="scientific">Rodentibacter caecimuris</name>
    <dbReference type="NCBI Taxonomy" id="1796644"/>
    <lineage>
        <taxon>Bacteria</taxon>
        <taxon>Pseudomonadati</taxon>
        <taxon>Pseudomonadota</taxon>
        <taxon>Gammaproteobacteria</taxon>
        <taxon>Pasteurellales</taxon>
        <taxon>Pasteurellaceae</taxon>
        <taxon>Rodentibacter</taxon>
    </lineage>
</organism>